<comment type="caution">
    <text evidence="10">The sequence shown here is derived from an EMBL/GenBank/DDBJ whole genome shotgun (WGS) entry which is preliminary data.</text>
</comment>
<evidence type="ECO:0000259" key="8">
    <source>
        <dbReference type="PROSITE" id="PS50404"/>
    </source>
</evidence>
<dbReference type="PROSITE" id="PS50404">
    <property type="entry name" value="GST_NTER"/>
    <property type="match status" value="1"/>
</dbReference>
<comment type="function">
    <text evidence="5">Involved in the oxidative stress response and detoxification.</text>
</comment>
<feature type="coiled-coil region" evidence="7">
    <location>
        <begin position="196"/>
        <end position="223"/>
    </location>
</feature>
<dbReference type="AlphaFoldDB" id="A0A9P3BMP8"/>
<dbReference type="FunFam" id="1.20.1050.130:FF:000016">
    <property type="entry name" value="Glutathione S-transferase 1"/>
    <property type="match status" value="1"/>
</dbReference>
<dbReference type="SUPFAM" id="SSF47616">
    <property type="entry name" value="GST C-terminal domain-like"/>
    <property type="match status" value="1"/>
</dbReference>
<keyword evidence="11" id="KW-1185">Reference proteome</keyword>
<keyword evidence="7" id="KW-0175">Coiled coil</keyword>
<dbReference type="RefSeq" id="XP_043162876.1">
    <property type="nucleotide sequence ID" value="XM_043306941.1"/>
</dbReference>
<dbReference type="PANTHER" id="PTHR44051:SF23">
    <property type="entry name" value="GLUTATHIONE S-TRANSFERASE-LIKE PROTEIN TPCF"/>
    <property type="match status" value="1"/>
</dbReference>
<dbReference type="SFLD" id="SFLDG01151">
    <property type="entry name" value="Main.2:_Nu-like"/>
    <property type="match status" value="1"/>
</dbReference>
<dbReference type="GeneID" id="67009715"/>
<evidence type="ECO:0000256" key="6">
    <source>
        <dbReference type="RuleBase" id="RU003494"/>
    </source>
</evidence>
<dbReference type="InterPro" id="IPR036249">
    <property type="entry name" value="Thioredoxin-like_sf"/>
</dbReference>
<evidence type="ECO:0000259" key="9">
    <source>
        <dbReference type="PROSITE" id="PS50405"/>
    </source>
</evidence>
<dbReference type="SFLD" id="SFLDG00358">
    <property type="entry name" value="Main_(cytGST)"/>
    <property type="match status" value="1"/>
</dbReference>
<evidence type="ECO:0000256" key="4">
    <source>
        <dbReference type="ARBA" id="ARBA00047960"/>
    </source>
</evidence>
<dbReference type="PROSITE" id="PS50405">
    <property type="entry name" value="GST_CTER"/>
    <property type="match status" value="1"/>
</dbReference>
<protein>
    <recommendedName>
        <fullName evidence="2">glutathione transferase</fullName>
        <ecNumber evidence="2">2.5.1.18</ecNumber>
    </recommendedName>
</protein>
<keyword evidence="3" id="KW-0808">Transferase</keyword>
<evidence type="ECO:0000256" key="1">
    <source>
        <dbReference type="ARBA" id="ARBA00007409"/>
    </source>
</evidence>
<dbReference type="InterPro" id="IPR036282">
    <property type="entry name" value="Glutathione-S-Trfase_C_sf"/>
</dbReference>
<dbReference type="InterPro" id="IPR004045">
    <property type="entry name" value="Glutathione_S-Trfase_N"/>
</dbReference>
<dbReference type="GO" id="GO:0004364">
    <property type="term" value="F:glutathione transferase activity"/>
    <property type="evidence" value="ECO:0007669"/>
    <property type="project" value="UniProtKB-EC"/>
</dbReference>
<dbReference type="InterPro" id="IPR010987">
    <property type="entry name" value="Glutathione-S-Trfase_C-like"/>
</dbReference>
<evidence type="ECO:0000256" key="5">
    <source>
        <dbReference type="ARBA" id="ARBA00060024"/>
    </source>
</evidence>
<evidence type="ECO:0000256" key="2">
    <source>
        <dbReference type="ARBA" id="ARBA00012452"/>
    </source>
</evidence>
<dbReference type="Pfam" id="PF02798">
    <property type="entry name" value="GST_N"/>
    <property type="match status" value="1"/>
</dbReference>
<evidence type="ECO:0000313" key="11">
    <source>
        <dbReference type="Proteomes" id="UP001043456"/>
    </source>
</evidence>
<dbReference type="InterPro" id="IPR004046">
    <property type="entry name" value="GST_C"/>
</dbReference>
<evidence type="ECO:0000256" key="3">
    <source>
        <dbReference type="ARBA" id="ARBA00022679"/>
    </source>
</evidence>
<name>A0A9P3BMP8_9EURO</name>
<accession>A0A9P3BMP8</accession>
<evidence type="ECO:0000256" key="7">
    <source>
        <dbReference type="SAM" id="Coils"/>
    </source>
</evidence>
<dbReference type="Proteomes" id="UP001043456">
    <property type="component" value="Unassembled WGS sequence"/>
</dbReference>
<dbReference type="Pfam" id="PF00043">
    <property type="entry name" value="GST_C"/>
    <property type="match status" value="1"/>
</dbReference>
<dbReference type="EMBL" id="BHVY01000009">
    <property type="protein sequence ID" value="GIJ92130.1"/>
    <property type="molecule type" value="Genomic_DNA"/>
</dbReference>
<dbReference type="EC" id="2.5.1.18" evidence="2"/>
<organism evidence="10 11">
    <name type="scientific">Aspergillus pseudoviridinutans</name>
    <dbReference type="NCBI Taxonomy" id="1517512"/>
    <lineage>
        <taxon>Eukaryota</taxon>
        <taxon>Fungi</taxon>
        <taxon>Dikarya</taxon>
        <taxon>Ascomycota</taxon>
        <taxon>Pezizomycotina</taxon>
        <taxon>Eurotiomycetes</taxon>
        <taxon>Eurotiomycetidae</taxon>
        <taxon>Eurotiales</taxon>
        <taxon>Aspergillaceae</taxon>
        <taxon>Aspergillus</taxon>
        <taxon>Aspergillus subgen. Fumigati</taxon>
    </lineage>
</organism>
<evidence type="ECO:0000313" key="10">
    <source>
        <dbReference type="EMBL" id="GIJ92130.1"/>
    </source>
</evidence>
<comment type="catalytic activity">
    <reaction evidence="4">
        <text>RX + glutathione = an S-substituted glutathione + a halide anion + H(+)</text>
        <dbReference type="Rhea" id="RHEA:16437"/>
        <dbReference type="ChEBI" id="CHEBI:15378"/>
        <dbReference type="ChEBI" id="CHEBI:16042"/>
        <dbReference type="ChEBI" id="CHEBI:17792"/>
        <dbReference type="ChEBI" id="CHEBI:57925"/>
        <dbReference type="ChEBI" id="CHEBI:90779"/>
        <dbReference type="EC" id="2.5.1.18"/>
    </reaction>
</comment>
<proteinExistence type="inferred from homology"/>
<dbReference type="InterPro" id="IPR040079">
    <property type="entry name" value="Glutathione_S-Trfase"/>
</dbReference>
<dbReference type="SUPFAM" id="SSF52833">
    <property type="entry name" value="Thioredoxin-like"/>
    <property type="match status" value="1"/>
</dbReference>
<reference evidence="10 11" key="1">
    <citation type="submission" date="2018-10" db="EMBL/GenBank/DDBJ databases">
        <title>Pan-genome distribution and transcriptional activeness of fungal secondary metabolism genes in Aspergillus section Fumigati.</title>
        <authorList>
            <person name="Takahashi H."/>
            <person name="Umemura M."/>
            <person name="Ninomiya A."/>
            <person name="Kusuya Y."/>
            <person name="Urayama S."/>
            <person name="Shimizu M."/>
            <person name="Watanabe A."/>
            <person name="Kamei K."/>
            <person name="Yaguchi T."/>
            <person name="Hagiwara D."/>
        </authorList>
    </citation>
    <scope>NUCLEOTIDE SEQUENCE [LARGE SCALE GENOMIC DNA]</scope>
    <source>
        <strain evidence="10 11">IFM 55266</strain>
    </source>
</reference>
<feature type="domain" description="GST N-terminal" evidence="8">
    <location>
        <begin position="2"/>
        <end position="83"/>
    </location>
</feature>
<sequence length="226" mass="26337">MKPIKVYGGYFGPNPLKICIILSELGIPYVTELVDFSQLKTPEYESINPNGRLPTIYDPNTDLTLWESGAIILYLVETYDKERRLSFAPGSPEAHQACQWLFYQVSGQGPYYGQAVWFKQYHPEKVPSALTRYVNEIRRVSKVLDRWLENREWLVGDKLSYADLSFITWQNGARRALSDEGYDENEFPHMLSWLNRMNEREKVKELVEKQELLIQEKKKAAAKEAH</sequence>
<dbReference type="CDD" id="cd03048">
    <property type="entry name" value="GST_N_Ure2p_like"/>
    <property type="match status" value="1"/>
</dbReference>
<feature type="domain" description="GST C-terminal" evidence="9">
    <location>
        <begin position="90"/>
        <end position="221"/>
    </location>
</feature>
<dbReference type="PANTHER" id="PTHR44051">
    <property type="entry name" value="GLUTATHIONE S-TRANSFERASE-RELATED"/>
    <property type="match status" value="1"/>
</dbReference>
<dbReference type="GO" id="GO:0005634">
    <property type="term" value="C:nucleus"/>
    <property type="evidence" value="ECO:0007669"/>
    <property type="project" value="UniProtKB-ARBA"/>
</dbReference>
<dbReference type="GO" id="GO:0005737">
    <property type="term" value="C:cytoplasm"/>
    <property type="evidence" value="ECO:0007669"/>
    <property type="project" value="UniProtKB-ARBA"/>
</dbReference>
<gene>
    <name evidence="10" type="ORF">Asppvi_011106</name>
</gene>
<comment type="similarity">
    <text evidence="1 6">Belongs to the GST superfamily.</text>
</comment>
<dbReference type="OrthoDB" id="422574at2759"/>
<dbReference type="Gene3D" id="1.20.1050.130">
    <property type="match status" value="1"/>
</dbReference>
<dbReference type="SFLD" id="SFLDS00019">
    <property type="entry name" value="Glutathione_Transferase_(cytos"/>
    <property type="match status" value="1"/>
</dbReference>